<dbReference type="AlphaFoldDB" id="A0A0F9EBS3"/>
<evidence type="ECO:0000313" key="1">
    <source>
        <dbReference type="EMBL" id="KKL71508.1"/>
    </source>
</evidence>
<accession>A0A0F9EBS3</accession>
<organism evidence="1">
    <name type="scientific">marine sediment metagenome</name>
    <dbReference type="NCBI Taxonomy" id="412755"/>
    <lineage>
        <taxon>unclassified sequences</taxon>
        <taxon>metagenomes</taxon>
        <taxon>ecological metagenomes</taxon>
    </lineage>
</organism>
<name>A0A0F9EBS3_9ZZZZ</name>
<proteinExistence type="predicted"/>
<reference evidence="1" key="1">
    <citation type="journal article" date="2015" name="Nature">
        <title>Complex archaea that bridge the gap between prokaryotes and eukaryotes.</title>
        <authorList>
            <person name="Spang A."/>
            <person name="Saw J.H."/>
            <person name="Jorgensen S.L."/>
            <person name="Zaremba-Niedzwiedzka K."/>
            <person name="Martijn J."/>
            <person name="Lind A.E."/>
            <person name="van Eijk R."/>
            <person name="Schleper C."/>
            <person name="Guy L."/>
            <person name="Ettema T.J."/>
        </authorList>
    </citation>
    <scope>NUCLEOTIDE SEQUENCE</scope>
</reference>
<feature type="non-terminal residue" evidence="1">
    <location>
        <position position="1"/>
    </location>
</feature>
<gene>
    <name evidence="1" type="ORF">LCGC14_2094240</name>
</gene>
<protein>
    <submittedName>
        <fullName evidence="1">Uncharacterized protein</fullName>
    </submittedName>
</protein>
<comment type="caution">
    <text evidence="1">The sequence shown here is derived from an EMBL/GenBank/DDBJ whole genome shotgun (WGS) entry which is preliminary data.</text>
</comment>
<dbReference type="EMBL" id="LAZR01025571">
    <property type="protein sequence ID" value="KKL71508.1"/>
    <property type="molecule type" value="Genomic_DNA"/>
</dbReference>
<sequence>AYNINSILSAPGVLKDSVEVLQKPFSLNTMIAKIQTK</sequence>